<evidence type="ECO:0000313" key="3">
    <source>
        <dbReference type="Proteomes" id="UP000283509"/>
    </source>
</evidence>
<name>A0A3R7MEH3_PENVA</name>
<protein>
    <submittedName>
        <fullName evidence="2">Uncharacterized protein</fullName>
    </submittedName>
</protein>
<evidence type="ECO:0000256" key="1">
    <source>
        <dbReference type="SAM" id="MobiDB-lite"/>
    </source>
</evidence>
<proteinExistence type="predicted"/>
<dbReference type="OrthoDB" id="6381604at2759"/>
<comment type="caution">
    <text evidence="2">The sequence shown here is derived from an EMBL/GenBank/DDBJ whole genome shotgun (WGS) entry which is preliminary data.</text>
</comment>
<reference evidence="2 3" key="1">
    <citation type="submission" date="2018-04" db="EMBL/GenBank/DDBJ databases">
        <authorList>
            <person name="Zhang X."/>
            <person name="Yuan J."/>
            <person name="Li F."/>
            <person name="Xiang J."/>
        </authorList>
    </citation>
    <scope>NUCLEOTIDE SEQUENCE [LARGE SCALE GENOMIC DNA]</scope>
    <source>
        <tissue evidence="2">Muscle</tissue>
    </source>
</reference>
<keyword evidence="3" id="KW-1185">Reference proteome</keyword>
<gene>
    <name evidence="2" type="ORF">C7M84_001693</name>
</gene>
<sequence>MLECRRLLSLPPSGNWPLPRPPQLVPMYSTLMCFALSCDGNETGKCTKNRRFVARGVWHSSPLAPRSSSALWLQAWRGRRQSGIVLQHSSCRGVGHRRRVLVLALPDLVADTEGRASGSCTPPSSAHSPTEAKGSRVSFSHAVSNATGGATRIHSRPAWSRPRALSCDVTLEVELGQELRRIGDTFHRAHAMAMNEEASVWSRLRRSFRSSGSRSTLTTS</sequence>
<organism evidence="2 3">
    <name type="scientific">Penaeus vannamei</name>
    <name type="common">Whiteleg shrimp</name>
    <name type="synonym">Litopenaeus vannamei</name>
    <dbReference type="NCBI Taxonomy" id="6689"/>
    <lineage>
        <taxon>Eukaryota</taxon>
        <taxon>Metazoa</taxon>
        <taxon>Ecdysozoa</taxon>
        <taxon>Arthropoda</taxon>
        <taxon>Crustacea</taxon>
        <taxon>Multicrustacea</taxon>
        <taxon>Malacostraca</taxon>
        <taxon>Eumalacostraca</taxon>
        <taxon>Eucarida</taxon>
        <taxon>Decapoda</taxon>
        <taxon>Dendrobranchiata</taxon>
        <taxon>Penaeoidea</taxon>
        <taxon>Penaeidae</taxon>
        <taxon>Penaeus</taxon>
    </lineage>
</organism>
<dbReference type="EMBL" id="QCYY01001223">
    <property type="protein sequence ID" value="ROT79582.1"/>
    <property type="molecule type" value="Genomic_DNA"/>
</dbReference>
<evidence type="ECO:0000313" key="2">
    <source>
        <dbReference type="EMBL" id="ROT79582.1"/>
    </source>
</evidence>
<dbReference type="Proteomes" id="UP000283509">
    <property type="component" value="Unassembled WGS sequence"/>
</dbReference>
<reference evidence="2 3" key="2">
    <citation type="submission" date="2019-01" db="EMBL/GenBank/DDBJ databases">
        <title>The decoding of complex shrimp genome reveals the adaptation for benthos swimmer, frequently molting mechanism and breeding impact on genome.</title>
        <authorList>
            <person name="Sun Y."/>
            <person name="Gao Y."/>
            <person name="Yu Y."/>
        </authorList>
    </citation>
    <scope>NUCLEOTIDE SEQUENCE [LARGE SCALE GENOMIC DNA]</scope>
    <source>
        <tissue evidence="2">Muscle</tissue>
    </source>
</reference>
<feature type="region of interest" description="Disordered" evidence="1">
    <location>
        <begin position="113"/>
        <end position="138"/>
    </location>
</feature>
<feature type="compositionally biased region" description="Polar residues" evidence="1">
    <location>
        <begin position="118"/>
        <end position="128"/>
    </location>
</feature>
<dbReference type="AlphaFoldDB" id="A0A3R7MEH3"/>
<accession>A0A3R7MEH3</accession>